<gene>
    <name evidence="20" type="primary">murB</name>
    <name evidence="22" type="ORF">DEU29_107120</name>
</gene>
<evidence type="ECO:0000256" key="6">
    <source>
        <dbReference type="ARBA" id="ARBA00012518"/>
    </source>
</evidence>
<dbReference type="OrthoDB" id="9804753at2"/>
<keyword evidence="8 20" id="KW-0963">Cytoplasm</keyword>
<dbReference type="GO" id="GO:0008360">
    <property type="term" value="P:regulation of cell shape"/>
    <property type="evidence" value="ECO:0007669"/>
    <property type="project" value="UniProtKB-KW"/>
</dbReference>
<dbReference type="Pfam" id="PF02873">
    <property type="entry name" value="MurB_C"/>
    <property type="match status" value="1"/>
</dbReference>
<dbReference type="AlphaFoldDB" id="A0A4R6P815"/>
<keyword evidence="10 20" id="KW-0285">Flavoprotein</keyword>
<evidence type="ECO:0000256" key="3">
    <source>
        <dbReference type="ARBA" id="ARBA00004496"/>
    </source>
</evidence>
<dbReference type="GO" id="GO:0071555">
    <property type="term" value="P:cell wall organization"/>
    <property type="evidence" value="ECO:0007669"/>
    <property type="project" value="UniProtKB-KW"/>
</dbReference>
<comment type="cofactor">
    <cofactor evidence="1 20">
        <name>FAD</name>
        <dbReference type="ChEBI" id="CHEBI:57692"/>
    </cofactor>
</comment>
<dbReference type="GO" id="GO:0005829">
    <property type="term" value="C:cytosol"/>
    <property type="evidence" value="ECO:0007669"/>
    <property type="project" value="TreeGrafter"/>
</dbReference>
<dbReference type="NCBIfam" id="NF000755">
    <property type="entry name" value="PRK00046.1"/>
    <property type="match status" value="1"/>
</dbReference>
<keyword evidence="17 20" id="KW-0961">Cell wall biogenesis/degradation</keyword>
<evidence type="ECO:0000256" key="13">
    <source>
        <dbReference type="ARBA" id="ARBA00022960"/>
    </source>
</evidence>
<evidence type="ECO:0000256" key="16">
    <source>
        <dbReference type="ARBA" id="ARBA00023306"/>
    </source>
</evidence>
<evidence type="ECO:0000256" key="18">
    <source>
        <dbReference type="ARBA" id="ARBA00031026"/>
    </source>
</evidence>
<evidence type="ECO:0000256" key="19">
    <source>
        <dbReference type="ARBA" id="ARBA00048914"/>
    </source>
</evidence>
<evidence type="ECO:0000256" key="14">
    <source>
        <dbReference type="ARBA" id="ARBA00022984"/>
    </source>
</evidence>
<dbReference type="PANTHER" id="PTHR21071:SF4">
    <property type="entry name" value="UDP-N-ACETYLENOLPYRUVOYLGLUCOSAMINE REDUCTASE"/>
    <property type="match status" value="1"/>
</dbReference>
<organism evidence="22 23">
    <name type="scientific">Idiomarina aquatica</name>
    <dbReference type="NCBI Taxonomy" id="1327752"/>
    <lineage>
        <taxon>Bacteria</taxon>
        <taxon>Pseudomonadati</taxon>
        <taxon>Pseudomonadota</taxon>
        <taxon>Gammaproteobacteria</taxon>
        <taxon>Alteromonadales</taxon>
        <taxon>Idiomarinaceae</taxon>
        <taxon>Idiomarina</taxon>
    </lineage>
</organism>
<comment type="subcellular location">
    <subcellularLocation>
        <location evidence="3 20">Cytoplasm</location>
    </subcellularLocation>
</comment>
<comment type="function">
    <text evidence="2 20">Cell wall formation.</text>
</comment>
<dbReference type="SUPFAM" id="SSF56194">
    <property type="entry name" value="Uridine diphospho-N-Acetylenolpyruvylglucosamine reductase, MurB, C-terminal domain"/>
    <property type="match status" value="1"/>
</dbReference>
<evidence type="ECO:0000256" key="9">
    <source>
        <dbReference type="ARBA" id="ARBA00022618"/>
    </source>
</evidence>
<evidence type="ECO:0000256" key="1">
    <source>
        <dbReference type="ARBA" id="ARBA00001974"/>
    </source>
</evidence>
<keyword evidence="11 20" id="KW-0274">FAD</keyword>
<dbReference type="InterPro" id="IPR036635">
    <property type="entry name" value="MurB_C_sf"/>
</dbReference>
<dbReference type="NCBIfam" id="TIGR00179">
    <property type="entry name" value="murB"/>
    <property type="match status" value="1"/>
</dbReference>
<feature type="domain" description="FAD-binding PCMH-type" evidence="21">
    <location>
        <begin position="13"/>
        <end position="177"/>
    </location>
</feature>
<dbReference type="UniPathway" id="UPA00219"/>
<dbReference type="InterPro" id="IPR016169">
    <property type="entry name" value="FAD-bd_PCMH_sub2"/>
</dbReference>
<evidence type="ECO:0000256" key="4">
    <source>
        <dbReference type="ARBA" id="ARBA00004752"/>
    </source>
</evidence>
<keyword evidence="14 20" id="KW-0573">Peptidoglycan synthesis</keyword>
<dbReference type="GO" id="GO:0009252">
    <property type="term" value="P:peptidoglycan biosynthetic process"/>
    <property type="evidence" value="ECO:0007669"/>
    <property type="project" value="UniProtKB-UniRule"/>
</dbReference>
<dbReference type="Pfam" id="PF01565">
    <property type="entry name" value="FAD_binding_4"/>
    <property type="match status" value="1"/>
</dbReference>
<dbReference type="EMBL" id="SNXI01000007">
    <property type="protein sequence ID" value="TDP33300.1"/>
    <property type="molecule type" value="Genomic_DNA"/>
</dbReference>
<keyword evidence="12 20" id="KW-0521">NADP</keyword>
<sequence>MSLDLTERHSFRLHACAKQQLQISSEKDLNRLDQLDEYLILGGGTNTLFIEDYPGTIVSPRFKGIEIAELEEGYQIRVGASENWHDLVTYCCKKSINGLENLALIPGTVGAAPVQNIGAYGREVSDFIVSVECYSLASHATEILLNHECGFDYRDSFFKRHPNRYLITHVNFFFPKQWSPVLEYGPLQSLNASMVDAQTIYQKIIDIRNQKLPNPAITPNAGSFFKNPVVSSSLLDEIKQIAPDIPTFPAAGGSKIAAGWMIDQLGFKGRRCGDIAVHDKQALVLVNLGKGTGEQLVELCLQIRTAVLDRYQVLLEPEVRLIGKQGLMRLPDVGANSSE</sequence>
<dbReference type="SUPFAM" id="SSF56176">
    <property type="entry name" value="FAD-binding/transporter-associated domain-like"/>
    <property type="match status" value="1"/>
</dbReference>
<keyword evidence="13 20" id="KW-0133">Cell shape</keyword>
<evidence type="ECO:0000256" key="7">
    <source>
        <dbReference type="ARBA" id="ARBA00015188"/>
    </source>
</evidence>
<dbReference type="InterPro" id="IPR016167">
    <property type="entry name" value="FAD-bd_PCMH_sub1"/>
</dbReference>
<dbReference type="InterPro" id="IPR036318">
    <property type="entry name" value="FAD-bd_PCMH-like_sf"/>
</dbReference>
<dbReference type="Gene3D" id="3.30.465.10">
    <property type="match status" value="1"/>
</dbReference>
<evidence type="ECO:0000256" key="12">
    <source>
        <dbReference type="ARBA" id="ARBA00022857"/>
    </source>
</evidence>
<dbReference type="InterPro" id="IPR006094">
    <property type="entry name" value="Oxid_FAD_bind_N"/>
</dbReference>
<evidence type="ECO:0000256" key="5">
    <source>
        <dbReference type="ARBA" id="ARBA00010485"/>
    </source>
</evidence>
<comment type="pathway">
    <text evidence="4 20">Cell wall biogenesis; peptidoglycan biosynthesis.</text>
</comment>
<comment type="catalytic activity">
    <reaction evidence="19 20">
        <text>UDP-N-acetyl-alpha-D-muramate + NADP(+) = UDP-N-acetyl-3-O-(1-carboxyvinyl)-alpha-D-glucosamine + NADPH + H(+)</text>
        <dbReference type="Rhea" id="RHEA:12248"/>
        <dbReference type="ChEBI" id="CHEBI:15378"/>
        <dbReference type="ChEBI" id="CHEBI:57783"/>
        <dbReference type="ChEBI" id="CHEBI:58349"/>
        <dbReference type="ChEBI" id="CHEBI:68483"/>
        <dbReference type="ChEBI" id="CHEBI:70757"/>
        <dbReference type="EC" id="1.3.1.98"/>
    </reaction>
</comment>
<proteinExistence type="inferred from homology"/>
<keyword evidence="9 20" id="KW-0132">Cell division</keyword>
<feature type="active site" evidence="20">
    <location>
        <position position="318"/>
    </location>
</feature>
<evidence type="ECO:0000313" key="22">
    <source>
        <dbReference type="EMBL" id="TDP33300.1"/>
    </source>
</evidence>
<dbReference type="RefSeq" id="WP_133539639.1">
    <property type="nucleotide sequence ID" value="NZ_SNXI01000007.1"/>
</dbReference>
<dbReference type="Gene3D" id="3.90.78.10">
    <property type="entry name" value="UDP-N-acetylenolpyruvoylglucosamine reductase, C-terminal domain"/>
    <property type="match status" value="1"/>
</dbReference>
<evidence type="ECO:0000256" key="20">
    <source>
        <dbReference type="HAMAP-Rule" id="MF_00037"/>
    </source>
</evidence>
<evidence type="ECO:0000313" key="23">
    <source>
        <dbReference type="Proteomes" id="UP000295531"/>
    </source>
</evidence>
<dbReference type="Proteomes" id="UP000295531">
    <property type="component" value="Unassembled WGS sequence"/>
</dbReference>
<feature type="active site" evidence="20">
    <location>
        <position position="154"/>
    </location>
</feature>
<comment type="similarity">
    <text evidence="5 20">Belongs to the MurB family.</text>
</comment>
<comment type="caution">
    <text evidence="22">The sequence shown here is derived from an EMBL/GenBank/DDBJ whole genome shotgun (WGS) entry which is preliminary data.</text>
</comment>
<keyword evidence="15 20" id="KW-0560">Oxidoreductase</keyword>
<evidence type="ECO:0000256" key="2">
    <source>
        <dbReference type="ARBA" id="ARBA00003921"/>
    </source>
</evidence>
<dbReference type="Gene3D" id="3.30.43.10">
    <property type="entry name" value="Uridine Diphospho-n-acetylenolpyruvylglucosamine Reductase, domain 2"/>
    <property type="match status" value="1"/>
</dbReference>
<dbReference type="HAMAP" id="MF_00037">
    <property type="entry name" value="MurB"/>
    <property type="match status" value="1"/>
</dbReference>
<evidence type="ECO:0000256" key="17">
    <source>
        <dbReference type="ARBA" id="ARBA00023316"/>
    </source>
</evidence>
<protein>
    <recommendedName>
        <fullName evidence="7 20">UDP-N-acetylenolpyruvoylglucosamine reductase</fullName>
        <ecNumber evidence="6 20">1.3.1.98</ecNumber>
    </recommendedName>
    <alternativeName>
        <fullName evidence="18 20">UDP-N-acetylmuramate dehydrogenase</fullName>
    </alternativeName>
</protein>
<evidence type="ECO:0000256" key="8">
    <source>
        <dbReference type="ARBA" id="ARBA00022490"/>
    </source>
</evidence>
<dbReference type="GO" id="GO:0008762">
    <property type="term" value="F:UDP-N-acetylmuramate dehydrogenase activity"/>
    <property type="evidence" value="ECO:0007669"/>
    <property type="project" value="UniProtKB-UniRule"/>
</dbReference>
<accession>A0A4R6P815</accession>
<dbReference type="InterPro" id="IPR003170">
    <property type="entry name" value="MurB"/>
</dbReference>
<keyword evidence="16 20" id="KW-0131">Cell cycle</keyword>
<dbReference type="GO" id="GO:0051301">
    <property type="term" value="P:cell division"/>
    <property type="evidence" value="ECO:0007669"/>
    <property type="project" value="UniProtKB-KW"/>
</dbReference>
<evidence type="ECO:0000256" key="10">
    <source>
        <dbReference type="ARBA" id="ARBA00022630"/>
    </source>
</evidence>
<dbReference type="InterPro" id="IPR011601">
    <property type="entry name" value="MurB_C"/>
</dbReference>
<dbReference type="PROSITE" id="PS51387">
    <property type="entry name" value="FAD_PCMH"/>
    <property type="match status" value="1"/>
</dbReference>
<evidence type="ECO:0000256" key="11">
    <source>
        <dbReference type="ARBA" id="ARBA00022827"/>
    </source>
</evidence>
<dbReference type="GO" id="GO:0071949">
    <property type="term" value="F:FAD binding"/>
    <property type="evidence" value="ECO:0007669"/>
    <property type="project" value="InterPro"/>
</dbReference>
<keyword evidence="23" id="KW-1185">Reference proteome</keyword>
<name>A0A4R6P815_9GAMM</name>
<dbReference type="InterPro" id="IPR016166">
    <property type="entry name" value="FAD-bd_PCMH"/>
</dbReference>
<evidence type="ECO:0000259" key="21">
    <source>
        <dbReference type="PROSITE" id="PS51387"/>
    </source>
</evidence>
<evidence type="ECO:0000256" key="15">
    <source>
        <dbReference type="ARBA" id="ARBA00023002"/>
    </source>
</evidence>
<dbReference type="PANTHER" id="PTHR21071">
    <property type="entry name" value="UDP-N-ACETYLENOLPYRUVOYLGLUCOSAMINE REDUCTASE"/>
    <property type="match status" value="1"/>
</dbReference>
<feature type="active site" description="Proton donor" evidence="20">
    <location>
        <position position="223"/>
    </location>
</feature>
<reference evidence="22 23" key="1">
    <citation type="submission" date="2019-03" db="EMBL/GenBank/DDBJ databases">
        <title>Freshwater and sediment microbial communities from various areas in North America, analyzing microbe dynamics in response to fracking.</title>
        <authorList>
            <person name="Lamendella R."/>
        </authorList>
    </citation>
    <scope>NUCLEOTIDE SEQUENCE [LARGE SCALE GENOMIC DNA]</scope>
    <source>
        <strain evidence="22 23">18_TX</strain>
    </source>
</reference>
<dbReference type="EC" id="1.3.1.98" evidence="6 20"/>